<organism evidence="15 16">
    <name type="scientific">Mucilaginibacter gynuensis</name>
    <dbReference type="NCBI Taxonomy" id="1302236"/>
    <lineage>
        <taxon>Bacteria</taxon>
        <taxon>Pseudomonadati</taxon>
        <taxon>Bacteroidota</taxon>
        <taxon>Sphingobacteriia</taxon>
        <taxon>Sphingobacteriales</taxon>
        <taxon>Sphingobacteriaceae</taxon>
        <taxon>Mucilaginibacter</taxon>
    </lineage>
</organism>
<sequence>MNKYCFALLPLLFVAGVKAQVPGAAIDVQHYSFNLVLNDENNSIKGKAVIDVTALKNTPEVSFDLIAKKGTGKGMVISAVTENGKDVKFEQGPDAVKILSPIASQSKHSYIIVYEGIPADGLIISTNKYGKRTFFGDNWLKRARNWLPCVDDVADKATVEFTVTAPAHYSVVANGVKTQETTTGQTKLTQWKETAPISTKIMVIGVADFAVTQSGTVNDAIPVYSYVFQQDKEAGFKSYACANEILPVFIKKVGPYAYKKLANVQSKTIFGGMENAGAIFYYENSVLDKAIEALVAHEIGHQWFGDAVTEKSSKDVWLSEGFATFMCNYYHEYKYGVDSLNKRLMVDRKTIFNFEKTRQTPVVDTTQEKDPLTILNPNAYQKGGWVLHMLRRKIGEDAFWKGLRAYYAKYMNKNADTDDFRTEMEQASGTDLKPFFKQWLNTPGHPRVGVMWSYDVKRKKISLNIDQSNAHTYDLTVELKIDKTLHKFKLNTDFKDYVIPYPTKPKSIIADPNVNLLAEFGVQEMVSPAKK</sequence>
<keyword evidence="9" id="KW-0378">Hydrolase</keyword>
<evidence type="ECO:0000259" key="13">
    <source>
        <dbReference type="Pfam" id="PF01433"/>
    </source>
</evidence>
<keyword evidence="6" id="KW-0031">Aminopeptidase</keyword>
<evidence type="ECO:0000259" key="14">
    <source>
        <dbReference type="Pfam" id="PF17900"/>
    </source>
</evidence>
<evidence type="ECO:0000256" key="9">
    <source>
        <dbReference type="ARBA" id="ARBA00022801"/>
    </source>
</evidence>
<evidence type="ECO:0000256" key="11">
    <source>
        <dbReference type="ARBA" id="ARBA00023049"/>
    </source>
</evidence>
<dbReference type="SUPFAM" id="SSF63737">
    <property type="entry name" value="Leukotriene A4 hydrolase N-terminal domain"/>
    <property type="match status" value="1"/>
</dbReference>
<accession>A0ABP8HCN8</accession>
<evidence type="ECO:0000256" key="5">
    <source>
        <dbReference type="ARBA" id="ARBA00015611"/>
    </source>
</evidence>
<dbReference type="PRINTS" id="PR00756">
    <property type="entry name" value="ALADIPTASE"/>
</dbReference>
<comment type="similarity">
    <text evidence="3">Belongs to the peptidase M1 family.</text>
</comment>
<feature type="signal peptide" evidence="12">
    <location>
        <begin position="1"/>
        <end position="19"/>
    </location>
</feature>
<dbReference type="InterPro" id="IPR042097">
    <property type="entry name" value="Aminopeptidase_N-like_N_sf"/>
</dbReference>
<evidence type="ECO:0000313" key="15">
    <source>
        <dbReference type="EMBL" id="GAA4337536.1"/>
    </source>
</evidence>
<dbReference type="InterPro" id="IPR001930">
    <property type="entry name" value="Peptidase_M1"/>
</dbReference>
<dbReference type="Gene3D" id="2.60.40.1730">
    <property type="entry name" value="tricorn interacting facor f3 domain"/>
    <property type="match status" value="1"/>
</dbReference>
<dbReference type="InterPro" id="IPR014782">
    <property type="entry name" value="Peptidase_M1_dom"/>
</dbReference>
<evidence type="ECO:0000256" key="10">
    <source>
        <dbReference type="ARBA" id="ARBA00022833"/>
    </source>
</evidence>
<evidence type="ECO:0000313" key="16">
    <source>
        <dbReference type="Proteomes" id="UP001500582"/>
    </source>
</evidence>
<dbReference type="Pfam" id="PF01433">
    <property type="entry name" value="Peptidase_M1"/>
    <property type="match status" value="1"/>
</dbReference>
<dbReference type="PANTHER" id="PTHR11533:SF174">
    <property type="entry name" value="PUROMYCIN-SENSITIVE AMINOPEPTIDASE-RELATED"/>
    <property type="match status" value="1"/>
</dbReference>
<feature type="domain" description="Aminopeptidase N-like N-terminal" evidence="14">
    <location>
        <begin position="29"/>
        <end position="199"/>
    </location>
</feature>
<evidence type="ECO:0000256" key="8">
    <source>
        <dbReference type="ARBA" id="ARBA00022723"/>
    </source>
</evidence>
<gene>
    <name evidence="15" type="ORF">GCM10023149_47030</name>
</gene>
<comment type="catalytic activity">
    <reaction evidence="1">
        <text>Release of an N-terminal amino acid, Xaa-|-Yaa- from a peptide, amide or arylamide. Xaa is preferably Ala, but may be most amino acids including Pro (slow action). When a terminal hydrophobic residue is followed by a prolyl residue, the two may be released as an intact Xaa-Pro dipeptide.</text>
        <dbReference type="EC" id="3.4.11.2"/>
    </reaction>
</comment>
<comment type="caution">
    <text evidence="15">The sequence shown here is derived from an EMBL/GenBank/DDBJ whole genome shotgun (WGS) entry which is preliminary data.</text>
</comment>
<keyword evidence="11" id="KW-0482">Metalloprotease</keyword>
<proteinExistence type="inferred from homology"/>
<dbReference type="InterPro" id="IPR045357">
    <property type="entry name" value="Aminopeptidase_N-like_N"/>
</dbReference>
<comment type="cofactor">
    <cofactor evidence="2">
        <name>Zn(2+)</name>
        <dbReference type="ChEBI" id="CHEBI:29105"/>
    </cofactor>
</comment>
<dbReference type="Proteomes" id="UP001500582">
    <property type="component" value="Unassembled WGS sequence"/>
</dbReference>
<dbReference type="Gene3D" id="1.10.390.10">
    <property type="entry name" value="Neutral Protease Domain 2"/>
    <property type="match status" value="1"/>
</dbReference>
<evidence type="ECO:0000256" key="6">
    <source>
        <dbReference type="ARBA" id="ARBA00022438"/>
    </source>
</evidence>
<dbReference type="InterPro" id="IPR027268">
    <property type="entry name" value="Peptidase_M4/M1_CTD_sf"/>
</dbReference>
<keyword evidence="8" id="KW-0479">Metal-binding</keyword>
<evidence type="ECO:0000256" key="12">
    <source>
        <dbReference type="SAM" id="SignalP"/>
    </source>
</evidence>
<evidence type="ECO:0000256" key="1">
    <source>
        <dbReference type="ARBA" id="ARBA00000098"/>
    </source>
</evidence>
<dbReference type="RefSeq" id="WP_345213649.1">
    <property type="nucleotide sequence ID" value="NZ_BAABFT010000019.1"/>
</dbReference>
<dbReference type="Pfam" id="PF17900">
    <property type="entry name" value="Peptidase_M1_N"/>
    <property type="match status" value="1"/>
</dbReference>
<name>A0ABP8HCN8_9SPHI</name>
<evidence type="ECO:0000256" key="7">
    <source>
        <dbReference type="ARBA" id="ARBA00022670"/>
    </source>
</evidence>
<evidence type="ECO:0000256" key="2">
    <source>
        <dbReference type="ARBA" id="ARBA00001947"/>
    </source>
</evidence>
<feature type="chain" id="PRO_5046611500" description="Aminopeptidase N" evidence="12">
    <location>
        <begin position="20"/>
        <end position="531"/>
    </location>
</feature>
<reference evidence="16" key="1">
    <citation type="journal article" date="2019" name="Int. J. Syst. Evol. Microbiol.">
        <title>The Global Catalogue of Microorganisms (GCM) 10K type strain sequencing project: providing services to taxonomists for standard genome sequencing and annotation.</title>
        <authorList>
            <consortium name="The Broad Institute Genomics Platform"/>
            <consortium name="The Broad Institute Genome Sequencing Center for Infectious Disease"/>
            <person name="Wu L."/>
            <person name="Ma J."/>
        </authorList>
    </citation>
    <scope>NUCLEOTIDE SEQUENCE [LARGE SCALE GENOMIC DNA]</scope>
    <source>
        <strain evidence="16">JCM 17705</strain>
    </source>
</reference>
<protein>
    <recommendedName>
        <fullName evidence="5">Aminopeptidase N</fullName>
        <ecNumber evidence="4">3.4.11.2</ecNumber>
    </recommendedName>
</protein>
<dbReference type="SUPFAM" id="SSF55486">
    <property type="entry name" value="Metalloproteases ('zincins'), catalytic domain"/>
    <property type="match status" value="1"/>
</dbReference>
<dbReference type="CDD" id="cd09603">
    <property type="entry name" value="M1_APN_like"/>
    <property type="match status" value="1"/>
</dbReference>
<dbReference type="EC" id="3.4.11.2" evidence="4"/>
<evidence type="ECO:0000256" key="4">
    <source>
        <dbReference type="ARBA" id="ARBA00012564"/>
    </source>
</evidence>
<keyword evidence="16" id="KW-1185">Reference proteome</keyword>
<feature type="domain" description="Peptidase M1 membrane alanine aminopeptidase" evidence="13">
    <location>
        <begin position="255"/>
        <end position="439"/>
    </location>
</feature>
<dbReference type="InterPro" id="IPR050344">
    <property type="entry name" value="Peptidase_M1_aminopeptidases"/>
</dbReference>
<keyword evidence="10" id="KW-0862">Zinc</keyword>
<evidence type="ECO:0000256" key="3">
    <source>
        <dbReference type="ARBA" id="ARBA00010136"/>
    </source>
</evidence>
<dbReference type="PANTHER" id="PTHR11533">
    <property type="entry name" value="PROTEASE M1 ZINC METALLOPROTEASE"/>
    <property type="match status" value="1"/>
</dbReference>
<keyword evidence="7" id="KW-0645">Protease</keyword>
<keyword evidence="12" id="KW-0732">Signal</keyword>
<dbReference type="EMBL" id="BAABFT010000019">
    <property type="protein sequence ID" value="GAA4337536.1"/>
    <property type="molecule type" value="Genomic_DNA"/>
</dbReference>